<proteinExistence type="predicted"/>
<keyword evidence="2" id="KW-1185">Reference proteome</keyword>
<dbReference type="EMBL" id="FP929129">
    <property type="protein sequence ID" value="CBX96635.1"/>
    <property type="molecule type" value="Genomic_DNA"/>
</dbReference>
<accession>E4ZYV9</accession>
<reference evidence="2" key="1">
    <citation type="journal article" date="2011" name="Nat. Commun.">
        <title>Effector diversification within compartments of the Leptosphaeria maculans genome affected by Repeat-Induced Point mutations.</title>
        <authorList>
            <person name="Rouxel T."/>
            <person name="Grandaubert J."/>
            <person name="Hane J.K."/>
            <person name="Hoede C."/>
            <person name="van de Wouw A.P."/>
            <person name="Couloux A."/>
            <person name="Dominguez V."/>
            <person name="Anthouard V."/>
            <person name="Bally P."/>
            <person name="Bourras S."/>
            <person name="Cozijnsen A.J."/>
            <person name="Ciuffetti L.M."/>
            <person name="Degrave A."/>
            <person name="Dilmaghani A."/>
            <person name="Duret L."/>
            <person name="Fudal I."/>
            <person name="Goodwin S.B."/>
            <person name="Gout L."/>
            <person name="Glaser N."/>
            <person name="Linglin J."/>
            <person name="Kema G.H.J."/>
            <person name="Lapalu N."/>
            <person name="Lawrence C.B."/>
            <person name="May K."/>
            <person name="Meyer M."/>
            <person name="Ollivier B."/>
            <person name="Poulain J."/>
            <person name="Schoch C.L."/>
            <person name="Simon A."/>
            <person name="Spatafora J.W."/>
            <person name="Stachowiak A."/>
            <person name="Turgeon B.G."/>
            <person name="Tyler B.M."/>
            <person name="Vincent D."/>
            <person name="Weissenbach J."/>
            <person name="Amselem J."/>
            <person name="Quesneville H."/>
            <person name="Oliver R.P."/>
            <person name="Wincker P."/>
            <person name="Balesdent M.-H."/>
            <person name="Howlett B.J."/>
        </authorList>
    </citation>
    <scope>NUCLEOTIDE SEQUENCE [LARGE SCALE GENOMIC DNA]</scope>
    <source>
        <strain evidence="2">JN3 / isolate v23.1.3 / race Av1-4-5-6-7-8</strain>
    </source>
</reference>
<sequence>MCVHSTDETMARKKAGFPLGEAGSLADMAQSRLHVMVGVYDDMANMAKELAAN</sequence>
<evidence type="ECO:0000313" key="2">
    <source>
        <dbReference type="Proteomes" id="UP000002668"/>
    </source>
</evidence>
<dbReference type="HOGENOM" id="CLU_3069145_0_0_1"/>
<dbReference type="AlphaFoldDB" id="E4ZYV9"/>
<evidence type="ECO:0000313" key="1">
    <source>
        <dbReference type="EMBL" id="CBX96635.1"/>
    </source>
</evidence>
<dbReference type="InParanoid" id="E4ZYV9"/>
<gene>
    <name evidence="1" type="ORF">LEMA_uP109000.1</name>
</gene>
<dbReference type="Proteomes" id="UP000002668">
    <property type="component" value="Genome"/>
</dbReference>
<organism evidence="2">
    <name type="scientific">Leptosphaeria maculans (strain JN3 / isolate v23.1.3 / race Av1-4-5-6-7-8)</name>
    <name type="common">Blackleg fungus</name>
    <name type="synonym">Phoma lingam</name>
    <dbReference type="NCBI Taxonomy" id="985895"/>
    <lineage>
        <taxon>Eukaryota</taxon>
        <taxon>Fungi</taxon>
        <taxon>Dikarya</taxon>
        <taxon>Ascomycota</taxon>
        <taxon>Pezizomycotina</taxon>
        <taxon>Dothideomycetes</taxon>
        <taxon>Pleosporomycetidae</taxon>
        <taxon>Pleosporales</taxon>
        <taxon>Pleosporineae</taxon>
        <taxon>Leptosphaeriaceae</taxon>
        <taxon>Plenodomus</taxon>
        <taxon>Plenodomus lingam/Leptosphaeria maculans species complex</taxon>
    </lineage>
</organism>
<dbReference type="VEuPathDB" id="FungiDB:LEMA_uP109000.1"/>
<name>E4ZYV9_LEPMJ</name>
<protein>
    <submittedName>
        <fullName evidence="1">Predicted protein</fullName>
    </submittedName>
</protein>